<evidence type="ECO:0000313" key="2">
    <source>
        <dbReference type="EMBL" id="OJZ88463.1"/>
    </source>
</evidence>
<keyword evidence="1" id="KW-0472">Membrane</keyword>
<protein>
    <submittedName>
        <fullName evidence="2">Uncharacterized protein</fullName>
    </submittedName>
</protein>
<evidence type="ECO:0000313" key="3">
    <source>
        <dbReference type="Proteomes" id="UP000184063"/>
    </source>
</evidence>
<name>A0A1M3TP00_ASPLC</name>
<sequence length="79" mass="8686">MSVLALYHGSLTLIYMGFCASLTSVAPLVKAYFLFGSLSRSTAMLPGTGLIARLFICRESPLELMIRYTDSQGLNLYET</sequence>
<organism evidence="2 3">
    <name type="scientific">Aspergillus luchuensis (strain CBS 106.47)</name>
    <dbReference type="NCBI Taxonomy" id="1137211"/>
    <lineage>
        <taxon>Eukaryota</taxon>
        <taxon>Fungi</taxon>
        <taxon>Dikarya</taxon>
        <taxon>Ascomycota</taxon>
        <taxon>Pezizomycotina</taxon>
        <taxon>Eurotiomycetes</taxon>
        <taxon>Eurotiomycetidae</taxon>
        <taxon>Eurotiales</taxon>
        <taxon>Aspergillaceae</taxon>
        <taxon>Aspergillus</taxon>
        <taxon>Aspergillus subgen. Circumdati</taxon>
    </lineage>
</organism>
<dbReference type="EMBL" id="KV878239">
    <property type="protein sequence ID" value="OJZ88463.1"/>
    <property type="molecule type" value="Genomic_DNA"/>
</dbReference>
<dbReference type="VEuPathDB" id="FungiDB:ASPFODRAFT_544467"/>
<dbReference type="AlphaFoldDB" id="A0A1M3TP00"/>
<evidence type="ECO:0000256" key="1">
    <source>
        <dbReference type="SAM" id="Phobius"/>
    </source>
</evidence>
<gene>
    <name evidence="2" type="ORF">ASPFODRAFT_544467</name>
</gene>
<keyword evidence="1" id="KW-1133">Transmembrane helix</keyword>
<reference evidence="3" key="1">
    <citation type="journal article" date="2017" name="Genome Biol.">
        <title>Comparative genomics reveals high biological diversity and specific adaptations in the industrially and medically important fungal genus Aspergillus.</title>
        <authorList>
            <person name="de Vries R.P."/>
            <person name="Riley R."/>
            <person name="Wiebenga A."/>
            <person name="Aguilar-Osorio G."/>
            <person name="Amillis S."/>
            <person name="Uchima C.A."/>
            <person name="Anderluh G."/>
            <person name="Asadollahi M."/>
            <person name="Askin M."/>
            <person name="Barry K."/>
            <person name="Battaglia E."/>
            <person name="Bayram O."/>
            <person name="Benocci T."/>
            <person name="Braus-Stromeyer S.A."/>
            <person name="Caldana C."/>
            <person name="Canovas D."/>
            <person name="Cerqueira G.C."/>
            <person name="Chen F."/>
            <person name="Chen W."/>
            <person name="Choi C."/>
            <person name="Clum A."/>
            <person name="Dos Santos R.A."/>
            <person name="Damasio A.R."/>
            <person name="Diallinas G."/>
            <person name="Emri T."/>
            <person name="Fekete E."/>
            <person name="Flipphi M."/>
            <person name="Freyberg S."/>
            <person name="Gallo A."/>
            <person name="Gournas C."/>
            <person name="Habgood R."/>
            <person name="Hainaut M."/>
            <person name="Harispe M.L."/>
            <person name="Henrissat B."/>
            <person name="Hilden K.S."/>
            <person name="Hope R."/>
            <person name="Hossain A."/>
            <person name="Karabika E."/>
            <person name="Karaffa L."/>
            <person name="Karanyi Z."/>
            <person name="Krasevec N."/>
            <person name="Kuo A."/>
            <person name="Kusch H."/>
            <person name="LaButti K."/>
            <person name="Lagendijk E.L."/>
            <person name="Lapidus A."/>
            <person name="Levasseur A."/>
            <person name="Lindquist E."/>
            <person name="Lipzen A."/>
            <person name="Logrieco A.F."/>
            <person name="MacCabe A."/>
            <person name="Maekelae M.R."/>
            <person name="Malavazi I."/>
            <person name="Melin P."/>
            <person name="Meyer V."/>
            <person name="Mielnichuk N."/>
            <person name="Miskei M."/>
            <person name="Molnar A.P."/>
            <person name="Mule G."/>
            <person name="Ngan C.Y."/>
            <person name="Orejas M."/>
            <person name="Orosz E."/>
            <person name="Ouedraogo J.P."/>
            <person name="Overkamp K.M."/>
            <person name="Park H.-S."/>
            <person name="Perrone G."/>
            <person name="Piumi F."/>
            <person name="Punt P.J."/>
            <person name="Ram A.F."/>
            <person name="Ramon A."/>
            <person name="Rauscher S."/>
            <person name="Record E."/>
            <person name="Riano-Pachon D.M."/>
            <person name="Robert V."/>
            <person name="Roehrig J."/>
            <person name="Ruller R."/>
            <person name="Salamov A."/>
            <person name="Salih N.S."/>
            <person name="Samson R.A."/>
            <person name="Sandor E."/>
            <person name="Sanguinetti M."/>
            <person name="Schuetze T."/>
            <person name="Sepcic K."/>
            <person name="Shelest E."/>
            <person name="Sherlock G."/>
            <person name="Sophianopoulou V."/>
            <person name="Squina F.M."/>
            <person name="Sun H."/>
            <person name="Susca A."/>
            <person name="Todd R.B."/>
            <person name="Tsang A."/>
            <person name="Unkles S.E."/>
            <person name="van de Wiele N."/>
            <person name="van Rossen-Uffink D."/>
            <person name="Oliveira J.V."/>
            <person name="Vesth T.C."/>
            <person name="Visser J."/>
            <person name="Yu J.-H."/>
            <person name="Zhou M."/>
            <person name="Andersen M.R."/>
            <person name="Archer D.B."/>
            <person name="Baker S.E."/>
            <person name="Benoit I."/>
            <person name="Brakhage A.A."/>
            <person name="Braus G.H."/>
            <person name="Fischer R."/>
            <person name="Frisvad J.C."/>
            <person name="Goldman G.H."/>
            <person name="Houbraken J."/>
            <person name="Oakley B."/>
            <person name="Pocsi I."/>
            <person name="Scazzocchio C."/>
            <person name="Seiboth B."/>
            <person name="vanKuyk P.A."/>
            <person name="Wortman J."/>
            <person name="Dyer P.S."/>
            <person name="Grigoriev I.V."/>
        </authorList>
    </citation>
    <scope>NUCLEOTIDE SEQUENCE [LARGE SCALE GENOMIC DNA]</scope>
    <source>
        <strain evidence="3">CBS 106.47</strain>
    </source>
</reference>
<dbReference type="Proteomes" id="UP000184063">
    <property type="component" value="Unassembled WGS sequence"/>
</dbReference>
<keyword evidence="1" id="KW-0812">Transmembrane</keyword>
<feature type="transmembrane region" description="Helical" evidence="1">
    <location>
        <begin position="12"/>
        <end position="35"/>
    </location>
</feature>
<accession>A0A1M3TP00</accession>
<proteinExistence type="predicted"/>